<name>A0A2A4JIY8_HELVI</name>
<dbReference type="Pfam" id="PF16062">
    <property type="entry name" value="MavL-like"/>
    <property type="match status" value="2"/>
</dbReference>
<sequence>MDLTKSFQSFAWCKPEWCFPSMSKETNELLRQCSEVTPDEQGDNVDEVIAKSKAFPIPFPIETVRLEKLKVRRPIEKLKKNIASTYPLIHERVLLLMTHFLIYKREFGSSIEKELYKDMGVPQLIDRILKKRAITFMGQADKYLLITGEKGSLLSGLSPQEKKQVRAKRFRGSEGWESVGTVNQRPPLILENCLSYDEMKLSAMVFVSGYTECINDGERKNSGVVCEETAEPDAIMIGKLSLDGSLLSGLSPQEKKQVRAKRFRGSEGWESVGTVNQRPPLILENCLSYDEMKLSAMVFVSGYTECINDGERKNSGVVCEETAEPDAIMIGCIGPRFQRDFRMDYEDILITEEQNVPEHGYGEEVTPTTCLNVLKNTYVRNNTSAKHMWRQMWSEFYQVHSYTYDELTSYVDSAVHRDAQRKYTERYVRLPRAGCVFDNEVYYKRLAVLTDTVLVEADDRAREVAKMAFVNVIGYGLGVWKISKHQVDVFVLSVCSRVKQLLRRELLQHVTDVNFSYITPTEPVLAMFTNSSGSGPDAVYKVFFESKKHPRGGINVQIKRREPSSRLQGDDEGKLLVMTYPWDGNAHPGNEFWLGSLTGSGDPAAACSTQVAELHNAHINRSVNANNTRVATRQGLRTLSQYTQLQPA</sequence>
<reference evidence="1" key="1">
    <citation type="submission" date="2017-09" db="EMBL/GenBank/DDBJ databases">
        <title>Contemporary evolution of a Lepidopteran species, Heliothis virescens, in response to modern agricultural practices.</title>
        <authorList>
            <person name="Fritz M.L."/>
            <person name="Deyonke A.M."/>
            <person name="Papanicolaou A."/>
            <person name="Micinski S."/>
            <person name="Westbrook J."/>
            <person name="Gould F."/>
        </authorList>
    </citation>
    <scope>NUCLEOTIDE SEQUENCE [LARGE SCALE GENOMIC DNA]</scope>
    <source>
        <strain evidence="1">HvINT-</strain>
        <tissue evidence="1">Whole body</tissue>
    </source>
</reference>
<comment type="caution">
    <text evidence="1">The sequence shown here is derived from an EMBL/GenBank/DDBJ whole genome shotgun (WGS) entry which is preliminary data.</text>
</comment>
<proteinExistence type="predicted"/>
<evidence type="ECO:0000313" key="1">
    <source>
        <dbReference type="EMBL" id="PCG71678.1"/>
    </source>
</evidence>
<dbReference type="EMBL" id="NWSH01001327">
    <property type="protein sequence ID" value="PCG71678.1"/>
    <property type="molecule type" value="Genomic_DNA"/>
</dbReference>
<accession>A0A2A4JIY8</accession>
<dbReference type="STRING" id="7102.A0A2A4JIY8"/>
<organism evidence="1">
    <name type="scientific">Heliothis virescens</name>
    <name type="common">Tobacco budworm moth</name>
    <dbReference type="NCBI Taxonomy" id="7102"/>
    <lineage>
        <taxon>Eukaryota</taxon>
        <taxon>Metazoa</taxon>
        <taxon>Ecdysozoa</taxon>
        <taxon>Arthropoda</taxon>
        <taxon>Hexapoda</taxon>
        <taxon>Insecta</taxon>
        <taxon>Pterygota</taxon>
        <taxon>Neoptera</taxon>
        <taxon>Endopterygota</taxon>
        <taxon>Lepidoptera</taxon>
        <taxon>Glossata</taxon>
        <taxon>Ditrysia</taxon>
        <taxon>Noctuoidea</taxon>
        <taxon>Noctuidae</taxon>
        <taxon>Heliothinae</taxon>
        <taxon>Heliothis</taxon>
    </lineage>
</organism>
<dbReference type="AlphaFoldDB" id="A0A2A4JIY8"/>
<protein>
    <submittedName>
        <fullName evidence="1">Uncharacterized protein</fullName>
    </submittedName>
</protein>
<dbReference type="InterPro" id="IPR032063">
    <property type="entry name" value="MavL-like"/>
</dbReference>
<gene>
    <name evidence="1" type="ORF">B5V51_1610</name>
</gene>